<proteinExistence type="predicted"/>
<dbReference type="InterPro" id="IPR027417">
    <property type="entry name" value="P-loop_NTPase"/>
</dbReference>
<gene>
    <name evidence="1" type="ORF">NECAME_14745</name>
</gene>
<accession>W2SLB2</accession>
<protein>
    <recommendedName>
        <fullName evidence="3">Zeta toxin domain-containing protein</fullName>
    </recommendedName>
</protein>
<dbReference type="SUPFAM" id="SSF52540">
    <property type="entry name" value="P-loop containing nucleoside triphosphate hydrolases"/>
    <property type="match status" value="1"/>
</dbReference>
<evidence type="ECO:0000313" key="1">
    <source>
        <dbReference type="EMBL" id="ETN70459.1"/>
    </source>
</evidence>
<sequence length="85" mass="9656">MLCNTTEQKSLSQTMEKERMPFIIGVSGGPSSGKTLVIQRIMERFQALNERPTAFDFDKFADTMTQLENGFSVTIPHYDNFTSSR</sequence>
<dbReference type="STRING" id="51031.W2SLB2"/>
<dbReference type="AlphaFoldDB" id="W2SLB2"/>
<keyword evidence="2" id="KW-1185">Reference proteome</keyword>
<dbReference type="Gene3D" id="3.40.50.300">
    <property type="entry name" value="P-loop containing nucleotide triphosphate hydrolases"/>
    <property type="match status" value="1"/>
</dbReference>
<name>W2SLB2_NECAM</name>
<reference evidence="2" key="1">
    <citation type="journal article" date="2014" name="Nat. Genet.">
        <title>Genome of the human hookworm Necator americanus.</title>
        <authorList>
            <person name="Tang Y.T."/>
            <person name="Gao X."/>
            <person name="Rosa B.A."/>
            <person name="Abubucker S."/>
            <person name="Hallsworth-Pepin K."/>
            <person name="Martin J."/>
            <person name="Tyagi R."/>
            <person name="Heizer E."/>
            <person name="Zhang X."/>
            <person name="Bhonagiri-Palsikar V."/>
            <person name="Minx P."/>
            <person name="Warren W.C."/>
            <person name="Wang Q."/>
            <person name="Zhan B."/>
            <person name="Hotez P.J."/>
            <person name="Sternberg P.W."/>
            <person name="Dougall A."/>
            <person name="Gaze S.T."/>
            <person name="Mulvenna J."/>
            <person name="Sotillo J."/>
            <person name="Ranganathan S."/>
            <person name="Rabelo E.M."/>
            <person name="Wilson R.K."/>
            <person name="Felgner P.L."/>
            <person name="Bethony J."/>
            <person name="Hawdon J.M."/>
            <person name="Gasser R.B."/>
            <person name="Loukas A."/>
            <person name="Mitreva M."/>
        </authorList>
    </citation>
    <scope>NUCLEOTIDE SEQUENCE [LARGE SCALE GENOMIC DNA]</scope>
</reference>
<evidence type="ECO:0008006" key="3">
    <source>
        <dbReference type="Google" id="ProtNLM"/>
    </source>
</evidence>
<evidence type="ECO:0000313" key="2">
    <source>
        <dbReference type="Proteomes" id="UP000053676"/>
    </source>
</evidence>
<organism evidence="1 2">
    <name type="scientific">Necator americanus</name>
    <name type="common">Human hookworm</name>
    <dbReference type="NCBI Taxonomy" id="51031"/>
    <lineage>
        <taxon>Eukaryota</taxon>
        <taxon>Metazoa</taxon>
        <taxon>Ecdysozoa</taxon>
        <taxon>Nematoda</taxon>
        <taxon>Chromadorea</taxon>
        <taxon>Rhabditida</taxon>
        <taxon>Rhabditina</taxon>
        <taxon>Rhabditomorpha</taxon>
        <taxon>Strongyloidea</taxon>
        <taxon>Ancylostomatidae</taxon>
        <taxon>Bunostominae</taxon>
        <taxon>Necator</taxon>
    </lineage>
</organism>
<dbReference type="Proteomes" id="UP000053676">
    <property type="component" value="Unassembled WGS sequence"/>
</dbReference>
<dbReference type="EMBL" id="KI668948">
    <property type="protein sequence ID" value="ETN70459.1"/>
    <property type="molecule type" value="Genomic_DNA"/>
</dbReference>
<dbReference type="KEGG" id="nai:NECAME_14745"/>
<dbReference type="OrthoDB" id="10532040at2759"/>